<feature type="transmembrane region" description="Helical" evidence="6">
    <location>
        <begin position="176"/>
        <end position="196"/>
    </location>
</feature>
<feature type="transmembrane region" description="Helical" evidence="6">
    <location>
        <begin position="95"/>
        <end position="113"/>
    </location>
</feature>
<feature type="domain" description="EamA" evidence="7">
    <location>
        <begin position="3"/>
        <end position="137"/>
    </location>
</feature>
<sequence>MYLLFGMLFSLLWASAFIAGKYTLQTLEPLDMLSLRFLLAAALVFALCVWLAHKGADLGWRGKSLWLHGFLLGLTNYALYLGWSYTGLKTISPELVVLLVSTMPFVTAFVSSLITRQWSWLQWAAILLGFAGVYAVLSARMPQAGWDFGIVWTLMGMLALAAGTLIYRAVANKHHLLALTGVQNLFGGLLLLPFASPSGWAAAMHNGVFAWSLWYQVIVVSVVAMLMWFQLVRWLGPAHAAAFHLLNPIFATLLARLFFHIPLGWTDIAGTLLVVIALGMLNRQNIKQVEAAKRT</sequence>
<dbReference type="STRING" id="326523.BWD10_05035"/>
<organism evidence="10 13">
    <name type="scientific">Neisseria zoodegmatis</name>
    <dbReference type="NCBI Taxonomy" id="326523"/>
    <lineage>
        <taxon>Bacteria</taxon>
        <taxon>Pseudomonadati</taxon>
        <taxon>Pseudomonadota</taxon>
        <taxon>Betaproteobacteria</taxon>
        <taxon>Neisseriales</taxon>
        <taxon>Neisseriaceae</taxon>
        <taxon>Neisseria</taxon>
    </lineage>
</organism>
<keyword evidence="4 6" id="KW-1133">Transmembrane helix</keyword>
<dbReference type="Pfam" id="PF00892">
    <property type="entry name" value="EamA"/>
    <property type="match status" value="2"/>
</dbReference>
<dbReference type="InterPro" id="IPR000620">
    <property type="entry name" value="EamA_dom"/>
</dbReference>
<dbReference type="Proteomes" id="UP000193466">
    <property type="component" value="Unassembled WGS sequence"/>
</dbReference>
<dbReference type="SUPFAM" id="SSF103481">
    <property type="entry name" value="Multidrug resistance efflux transporter EmrE"/>
    <property type="match status" value="2"/>
</dbReference>
<evidence type="ECO:0000313" key="8">
    <source>
        <dbReference type="EMBL" id="OSI10511.1"/>
    </source>
</evidence>
<keyword evidence="11" id="KW-1185">Reference proteome</keyword>
<evidence type="ECO:0000313" key="12">
    <source>
        <dbReference type="Proteomes" id="UP000215033"/>
    </source>
</evidence>
<reference evidence="9 12" key="2">
    <citation type="submission" date="2017-06" db="EMBL/GenBank/DDBJ databases">
        <authorList>
            <consortium name="Pathogen Informatics"/>
        </authorList>
    </citation>
    <scope>NUCLEOTIDE SEQUENCE [LARGE SCALE GENOMIC DNA]</scope>
    <source>
        <strain evidence="9 12">NCTC12230</strain>
    </source>
</reference>
<dbReference type="OrthoDB" id="5584577at2"/>
<accession>A0A1X3CSY9</accession>
<evidence type="ECO:0000256" key="5">
    <source>
        <dbReference type="ARBA" id="ARBA00023136"/>
    </source>
</evidence>
<protein>
    <submittedName>
        <fullName evidence="9 10">DMT superfamily transporter inner membrane protein</fullName>
    </submittedName>
    <submittedName>
        <fullName evidence="8">EamA family transporter</fullName>
    </submittedName>
</protein>
<evidence type="ECO:0000256" key="3">
    <source>
        <dbReference type="ARBA" id="ARBA00022692"/>
    </source>
</evidence>
<gene>
    <name evidence="8" type="ORF">BWD10_05035</name>
    <name evidence="10" type="ORF">NCTC12229_01700</name>
    <name evidence="9" type="ORF">SAMEA4504057_00606</name>
</gene>
<feature type="transmembrane region" description="Helical" evidence="6">
    <location>
        <begin position="208"/>
        <end position="229"/>
    </location>
</feature>
<reference evidence="8 11" key="1">
    <citation type="submission" date="2017-01" db="EMBL/GenBank/DDBJ databases">
        <authorList>
            <person name="Wolfgang W.J."/>
            <person name="Cole J."/>
            <person name="Wroblewski D."/>
            <person name="Mcginnis J."/>
            <person name="Musser K.A."/>
        </authorList>
    </citation>
    <scope>NUCLEOTIDE SEQUENCE [LARGE SCALE GENOMIC DNA]</scope>
    <source>
        <strain evidence="8 11">DSM 21643</strain>
    </source>
</reference>
<dbReference type="EMBL" id="LT906434">
    <property type="protein sequence ID" value="SNU79119.1"/>
    <property type="molecule type" value="Genomic_DNA"/>
</dbReference>
<dbReference type="InterPro" id="IPR037185">
    <property type="entry name" value="EmrE-like"/>
</dbReference>
<feature type="transmembrane region" description="Helical" evidence="6">
    <location>
        <begin position="120"/>
        <end position="137"/>
    </location>
</feature>
<feature type="transmembrane region" description="Helical" evidence="6">
    <location>
        <begin position="35"/>
        <end position="53"/>
    </location>
</feature>
<evidence type="ECO:0000256" key="6">
    <source>
        <dbReference type="SAM" id="Phobius"/>
    </source>
</evidence>
<dbReference type="PANTHER" id="PTHR32322:SF2">
    <property type="entry name" value="EAMA DOMAIN-CONTAINING PROTEIN"/>
    <property type="match status" value="1"/>
</dbReference>
<feature type="transmembrane region" description="Helical" evidence="6">
    <location>
        <begin position="265"/>
        <end position="281"/>
    </location>
</feature>
<keyword evidence="5 6" id="KW-0472">Membrane</keyword>
<dbReference type="KEGG" id="nzo:SAMEA4504057_0606"/>
<dbReference type="GO" id="GO:0016020">
    <property type="term" value="C:membrane"/>
    <property type="evidence" value="ECO:0007669"/>
    <property type="project" value="UniProtKB-SubCell"/>
</dbReference>
<proteinExistence type="inferred from homology"/>
<evidence type="ECO:0000313" key="13">
    <source>
        <dbReference type="Proteomes" id="UP000254055"/>
    </source>
</evidence>
<comment type="similarity">
    <text evidence="2">Belongs to the EamA transporter family.</text>
</comment>
<dbReference type="Proteomes" id="UP000254055">
    <property type="component" value="Unassembled WGS sequence"/>
</dbReference>
<dbReference type="InterPro" id="IPR050638">
    <property type="entry name" value="AA-Vitamin_Transporters"/>
</dbReference>
<keyword evidence="3 6" id="KW-0812">Transmembrane</keyword>
<evidence type="ECO:0000313" key="11">
    <source>
        <dbReference type="Proteomes" id="UP000193466"/>
    </source>
</evidence>
<evidence type="ECO:0000259" key="7">
    <source>
        <dbReference type="Pfam" id="PF00892"/>
    </source>
</evidence>
<evidence type="ECO:0000256" key="1">
    <source>
        <dbReference type="ARBA" id="ARBA00004141"/>
    </source>
</evidence>
<dbReference type="PANTHER" id="PTHR32322">
    <property type="entry name" value="INNER MEMBRANE TRANSPORTER"/>
    <property type="match status" value="1"/>
</dbReference>
<evidence type="ECO:0000313" key="9">
    <source>
        <dbReference type="EMBL" id="SNU79119.1"/>
    </source>
</evidence>
<dbReference type="EMBL" id="MTBM01000005">
    <property type="protein sequence ID" value="OSI10511.1"/>
    <property type="molecule type" value="Genomic_DNA"/>
</dbReference>
<reference evidence="10 13" key="3">
    <citation type="submission" date="2018-06" db="EMBL/GenBank/DDBJ databases">
        <authorList>
            <consortium name="Pathogen Informatics"/>
            <person name="Doyle S."/>
        </authorList>
    </citation>
    <scope>NUCLEOTIDE SEQUENCE [LARGE SCALE GENOMIC DNA]</scope>
    <source>
        <strain evidence="10 13">NCTC12229</strain>
    </source>
</reference>
<comment type="subcellular location">
    <subcellularLocation>
        <location evidence="1">Membrane</location>
        <topology evidence="1">Multi-pass membrane protein</topology>
    </subcellularLocation>
</comment>
<dbReference type="AlphaFoldDB" id="A0A1X3CSY9"/>
<feature type="transmembrane region" description="Helical" evidence="6">
    <location>
        <begin position="241"/>
        <end position="259"/>
    </location>
</feature>
<evidence type="ECO:0000313" key="10">
    <source>
        <dbReference type="EMBL" id="SUA44215.1"/>
    </source>
</evidence>
<feature type="transmembrane region" description="Helical" evidence="6">
    <location>
        <begin position="65"/>
        <end position="83"/>
    </location>
</feature>
<evidence type="ECO:0000256" key="2">
    <source>
        <dbReference type="ARBA" id="ARBA00007362"/>
    </source>
</evidence>
<feature type="transmembrane region" description="Helical" evidence="6">
    <location>
        <begin position="149"/>
        <end position="169"/>
    </location>
</feature>
<dbReference type="EMBL" id="UGRS01000002">
    <property type="protein sequence ID" value="SUA44215.1"/>
    <property type="molecule type" value="Genomic_DNA"/>
</dbReference>
<evidence type="ECO:0000256" key="4">
    <source>
        <dbReference type="ARBA" id="ARBA00022989"/>
    </source>
</evidence>
<feature type="domain" description="EamA" evidence="7">
    <location>
        <begin position="148"/>
        <end position="282"/>
    </location>
</feature>
<name>A0A1X3CSY9_9NEIS</name>
<dbReference type="Proteomes" id="UP000215033">
    <property type="component" value="Chromosome 1"/>
</dbReference>